<gene>
    <name evidence="1" type="ORF">SZ63_09200</name>
</gene>
<protein>
    <submittedName>
        <fullName evidence="1">Uncharacterized protein</fullName>
    </submittedName>
</protein>
<dbReference type="RefSeq" id="WP_048184493.1">
    <property type="nucleotide sequence ID" value="NZ_JXOJ01000004.1"/>
</dbReference>
<dbReference type="Proteomes" id="UP000035301">
    <property type="component" value="Unassembled WGS sequence"/>
</dbReference>
<organism evidence="1 2">
    <name type="scientific">Methanoculleus sediminis</name>
    <dbReference type="NCBI Taxonomy" id="1550566"/>
    <lineage>
        <taxon>Archaea</taxon>
        <taxon>Methanobacteriati</taxon>
        <taxon>Methanobacteriota</taxon>
        <taxon>Stenosarchaea group</taxon>
        <taxon>Methanomicrobia</taxon>
        <taxon>Methanomicrobiales</taxon>
        <taxon>Methanomicrobiaceae</taxon>
        <taxon>Methanoculleus</taxon>
    </lineage>
</organism>
<dbReference type="OrthoDB" id="104513at2157"/>
<comment type="caution">
    <text evidence="1">The sequence shown here is derived from an EMBL/GenBank/DDBJ whole genome shotgun (WGS) entry which is preliminary data.</text>
</comment>
<dbReference type="AlphaFoldDB" id="A0A0H1QY79"/>
<name>A0A0H1QY79_9EURY</name>
<dbReference type="EMBL" id="JXOJ01000004">
    <property type="protein sequence ID" value="KLK87784.1"/>
    <property type="molecule type" value="Genomic_DNA"/>
</dbReference>
<evidence type="ECO:0000313" key="2">
    <source>
        <dbReference type="Proteomes" id="UP000035301"/>
    </source>
</evidence>
<accession>A0A0H1QY79</accession>
<reference evidence="1 2" key="1">
    <citation type="journal article" date="2015" name="Int. J. Syst. Evol. Microbiol.">
        <title>Methanoculleus sediminis sp. nov., a methanogen from sediments near a submarine mud volcano.</title>
        <authorList>
            <person name="Chen S.C."/>
            <person name="Chen M.F."/>
            <person name="Lai M.C."/>
            <person name="Weng C.Y."/>
            <person name="Wu S.Y."/>
            <person name="Lin S."/>
            <person name="Yang T.F."/>
            <person name="Chen P.C."/>
        </authorList>
    </citation>
    <scope>NUCLEOTIDE SEQUENCE [LARGE SCALE GENOMIC DNA]</scope>
    <source>
        <strain evidence="1 2">S3Fa</strain>
    </source>
</reference>
<dbReference type="PATRIC" id="fig|1550566.3.peg.2000"/>
<keyword evidence="2" id="KW-1185">Reference proteome</keyword>
<dbReference type="STRING" id="1550566.SZ63_09200"/>
<sequence length="61" mass="7004">MKIIEFEAAVEFVANINDHKDCLMSQDKNHENPEVLWFNIDVPKGHGVRAGDRVRVTVEKI</sequence>
<proteinExistence type="predicted"/>
<evidence type="ECO:0000313" key="1">
    <source>
        <dbReference type="EMBL" id="KLK87784.1"/>
    </source>
</evidence>